<dbReference type="SUPFAM" id="SSF55469">
    <property type="entry name" value="FMN-dependent nitroreductase-like"/>
    <property type="match status" value="2"/>
</dbReference>
<evidence type="ECO:0008006" key="3">
    <source>
        <dbReference type="Google" id="ProtNLM"/>
    </source>
</evidence>
<dbReference type="InterPro" id="IPR000415">
    <property type="entry name" value="Nitroreductase-like"/>
</dbReference>
<dbReference type="GO" id="GO:0016491">
    <property type="term" value="F:oxidoreductase activity"/>
    <property type="evidence" value="ECO:0007669"/>
    <property type="project" value="InterPro"/>
</dbReference>
<protein>
    <recommendedName>
        <fullName evidence="3">Nitroreductase domain-containing protein</fullName>
    </recommendedName>
</protein>
<dbReference type="NCBIfam" id="NF047509">
    <property type="entry name" value="Rv3131_FMN_oxido"/>
    <property type="match status" value="1"/>
</dbReference>
<dbReference type="InterPro" id="IPR050627">
    <property type="entry name" value="Nitroreductase/BluB"/>
</dbReference>
<proteinExistence type="predicted"/>
<evidence type="ECO:0000313" key="2">
    <source>
        <dbReference type="EMBL" id="WTT22530.1"/>
    </source>
</evidence>
<name>A0AAU2AFM1_9ACTN</name>
<dbReference type="PANTHER" id="PTHR23026:SF123">
    <property type="entry name" value="NAD(P)H NITROREDUCTASE RV3131-RELATED"/>
    <property type="match status" value="1"/>
</dbReference>
<reference evidence="2" key="1">
    <citation type="submission" date="2022-10" db="EMBL/GenBank/DDBJ databases">
        <title>The complete genomes of actinobacterial strains from the NBC collection.</title>
        <authorList>
            <person name="Joergensen T.S."/>
            <person name="Alvarez Arevalo M."/>
            <person name="Sterndorff E.B."/>
            <person name="Faurdal D."/>
            <person name="Vuksanovic O."/>
            <person name="Mourched A.-S."/>
            <person name="Charusanti P."/>
            <person name="Shaw S."/>
            <person name="Blin K."/>
            <person name="Weber T."/>
        </authorList>
    </citation>
    <scope>NUCLEOTIDE SEQUENCE</scope>
    <source>
        <strain evidence="2">NBC_00093</strain>
    </source>
</reference>
<dbReference type="AlphaFoldDB" id="A0AAU2AFM1"/>
<dbReference type="PANTHER" id="PTHR23026">
    <property type="entry name" value="NADPH NITROREDUCTASE"/>
    <property type="match status" value="1"/>
</dbReference>
<dbReference type="EMBL" id="CP108222">
    <property type="protein sequence ID" value="WTT22530.1"/>
    <property type="molecule type" value="Genomic_DNA"/>
</dbReference>
<sequence>MRSTSFDAVTLETCVAAASAAPSILNTQPWHFQVDPGTPVFQVRAASERGLRRLDPTGRALHVSVGACVLNLRVAMAHFGRSPDTRLLPCPGDPELLADVRSTGPVAQDGADGQADLYEAIRHRHSSRTPFSGAPLSPSLSAALADAAASEGARLVLPPPEETGRLLRLTAEAEQRNRLDADRAMESRRWVRQDPYEPADVGLTRSGLGPQDARELLPMRDFTAQPHRERLLARDFEVTPVLALLSTEHDRRVDWLRAGQALERVLLVATTLGLRTSLLHQAMEWPDLRGALAPSPDRTGHAQMLIRLGYGTAGPESPRRGARKLIDDRS</sequence>
<feature type="region of interest" description="Disordered" evidence="1">
    <location>
        <begin position="310"/>
        <end position="330"/>
    </location>
</feature>
<gene>
    <name evidence="2" type="ORF">OHA22_46835</name>
</gene>
<dbReference type="Gene3D" id="3.40.109.10">
    <property type="entry name" value="NADH Oxidase"/>
    <property type="match status" value="1"/>
</dbReference>
<organism evidence="2">
    <name type="scientific">Streptomyces sp. NBC_00093</name>
    <dbReference type="NCBI Taxonomy" id="2975649"/>
    <lineage>
        <taxon>Bacteria</taxon>
        <taxon>Bacillati</taxon>
        <taxon>Actinomycetota</taxon>
        <taxon>Actinomycetes</taxon>
        <taxon>Kitasatosporales</taxon>
        <taxon>Streptomycetaceae</taxon>
        <taxon>Streptomyces</taxon>
    </lineage>
</organism>
<accession>A0AAU2AFM1</accession>
<evidence type="ECO:0000256" key="1">
    <source>
        <dbReference type="SAM" id="MobiDB-lite"/>
    </source>
</evidence>